<dbReference type="EMBL" id="PJCG01000015">
    <property type="protein sequence ID" value="PKI23847.1"/>
    <property type="molecule type" value="Genomic_DNA"/>
</dbReference>
<dbReference type="Proteomes" id="UP000233399">
    <property type="component" value="Unassembled WGS sequence"/>
</dbReference>
<sequence length="61" mass="6683">MQEEPMKDLPDVDDEDQADTTEPPATLSRRKRGAAPVCGMPCESGYKQIGDDCIRANPGFE</sequence>
<evidence type="ECO:0000313" key="3">
    <source>
        <dbReference type="Proteomes" id="UP000233399"/>
    </source>
</evidence>
<feature type="compositionally biased region" description="Basic and acidic residues" evidence="1">
    <location>
        <begin position="1"/>
        <end position="10"/>
    </location>
</feature>
<accession>A0A2N1ISX5</accession>
<comment type="caution">
    <text evidence="2">The sequence shown here is derived from an EMBL/GenBank/DDBJ whole genome shotgun (WGS) entry which is preliminary data.</text>
</comment>
<dbReference type="AlphaFoldDB" id="A0A2N1ISX5"/>
<reference evidence="2 3" key="1">
    <citation type="submission" date="2017-12" db="EMBL/GenBank/DDBJ databases">
        <title>Isolation and characterization of an aerobic denitrifying Pseudomonas monteilii CY06 from aquaculture ponds.</title>
        <authorList>
            <person name="Ma Q."/>
            <person name="Cai Y."/>
            <person name="He Z."/>
        </authorList>
    </citation>
    <scope>NUCLEOTIDE SEQUENCE [LARGE SCALE GENOMIC DNA]</scope>
    <source>
        <strain evidence="2 3">CY06</strain>
    </source>
</reference>
<evidence type="ECO:0000313" key="2">
    <source>
        <dbReference type="EMBL" id="PKI23847.1"/>
    </source>
</evidence>
<name>A0A2N1ISX5_9PSED</name>
<protein>
    <submittedName>
        <fullName evidence="2">Uncharacterized protein</fullName>
    </submittedName>
</protein>
<feature type="region of interest" description="Disordered" evidence="1">
    <location>
        <begin position="1"/>
        <end position="39"/>
    </location>
</feature>
<organism evidence="2 3">
    <name type="scientific">Pseudomonas monteilii</name>
    <dbReference type="NCBI Taxonomy" id="76759"/>
    <lineage>
        <taxon>Bacteria</taxon>
        <taxon>Pseudomonadati</taxon>
        <taxon>Pseudomonadota</taxon>
        <taxon>Gammaproteobacteria</taxon>
        <taxon>Pseudomonadales</taxon>
        <taxon>Pseudomonadaceae</taxon>
        <taxon>Pseudomonas</taxon>
    </lineage>
</organism>
<dbReference type="RefSeq" id="WP_021783130.1">
    <property type="nucleotide sequence ID" value="NZ_KK214959.1"/>
</dbReference>
<evidence type="ECO:0000256" key="1">
    <source>
        <dbReference type="SAM" id="MobiDB-lite"/>
    </source>
</evidence>
<proteinExistence type="predicted"/>
<gene>
    <name evidence="2" type="ORF">CXB65_11640</name>
</gene>